<feature type="domain" description="VQ" evidence="2">
    <location>
        <begin position="71"/>
        <end position="96"/>
    </location>
</feature>
<dbReference type="InParanoid" id="B9SLW4"/>
<dbReference type="InterPro" id="IPR039607">
    <property type="entry name" value="VQ_8/17/18/20/21/25"/>
</dbReference>
<feature type="region of interest" description="Disordered" evidence="1">
    <location>
        <begin position="95"/>
        <end position="141"/>
    </location>
</feature>
<evidence type="ECO:0000313" key="4">
    <source>
        <dbReference type="Proteomes" id="UP000008311"/>
    </source>
</evidence>
<feature type="compositionally biased region" description="Low complexity" evidence="1">
    <location>
        <begin position="36"/>
        <end position="46"/>
    </location>
</feature>
<feature type="region of interest" description="Disordered" evidence="1">
    <location>
        <begin position="29"/>
        <end position="63"/>
    </location>
</feature>
<dbReference type="STRING" id="3988.B9SLW4"/>
<dbReference type="Pfam" id="PF05678">
    <property type="entry name" value="VQ"/>
    <property type="match status" value="1"/>
</dbReference>
<dbReference type="Proteomes" id="UP000008311">
    <property type="component" value="Unassembled WGS sequence"/>
</dbReference>
<sequence>MSPGKLHQQQQHIIINGLRLSPLKINKASQLIHKQSSSSSSSSNNSLCNMGGETKREQQTQRNVNPVIIYTHSPKVIHTQARDFMALVQKLTGLSSSRNDEPSLLPAQQIQGSGVTNKGSDSKRGRSNENENSLISTDENCGGGGINSPILNPPKNPYFADIPLFTPTSVDYFCSPKPVYRYSESAYSSSPVIGNSVSPSAALEFIKGLPEY</sequence>
<dbReference type="GO" id="GO:0005634">
    <property type="term" value="C:nucleus"/>
    <property type="evidence" value="ECO:0000318"/>
    <property type="project" value="GO_Central"/>
</dbReference>
<dbReference type="EMBL" id="EQ974023">
    <property type="protein sequence ID" value="EEF35355.1"/>
    <property type="molecule type" value="Genomic_DNA"/>
</dbReference>
<feature type="compositionally biased region" description="Basic and acidic residues" evidence="1">
    <location>
        <begin position="120"/>
        <end position="129"/>
    </location>
</feature>
<feature type="compositionally biased region" description="Polar residues" evidence="1">
    <location>
        <begin position="106"/>
        <end position="119"/>
    </location>
</feature>
<accession>B9SLW4</accession>
<dbReference type="InterPro" id="IPR008889">
    <property type="entry name" value="VQ"/>
</dbReference>
<gene>
    <name evidence="3" type="ORF">RCOM_1308310</name>
</gene>
<evidence type="ECO:0000256" key="1">
    <source>
        <dbReference type="SAM" id="MobiDB-lite"/>
    </source>
</evidence>
<dbReference type="PANTHER" id="PTHR33143:SF76">
    <property type="entry name" value="VQ MOTIF-CONTAINING PROTEIN 8, CHLOROPLASTIC"/>
    <property type="match status" value="1"/>
</dbReference>
<dbReference type="AlphaFoldDB" id="B9SLW4"/>
<organism evidence="3 4">
    <name type="scientific">Ricinus communis</name>
    <name type="common">Castor bean</name>
    <dbReference type="NCBI Taxonomy" id="3988"/>
    <lineage>
        <taxon>Eukaryota</taxon>
        <taxon>Viridiplantae</taxon>
        <taxon>Streptophyta</taxon>
        <taxon>Embryophyta</taxon>
        <taxon>Tracheophyta</taxon>
        <taxon>Spermatophyta</taxon>
        <taxon>Magnoliopsida</taxon>
        <taxon>eudicotyledons</taxon>
        <taxon>Gunneridae</taxon>
        <taxon>Pentapetalae</taxon>
        <taxon>rosids</taxon>
        <taxon>fabids</taxon>
        <taxon>Malpighiales</taxon>
        <taxon>Euphorbiaceae</taxon>
        <taxon>Acalyphoideae</taxon>
        <taxon>Acalypheae</taxon>
        <taxon>Ricinus</taxon>
    </lineage>
</organism>
<keyword evidence="4" id="KW-1185">Reference proteome</keyword>
<proteinExistence type="predicted"/>
<dbReference type="PANTHER" id="PTHR33143">
    <property type="entry name" value="F16F4.1 PROTEIN-RELATED"/>
    <property type="match status" value="1"/>
</dbReference>
<evidence type="ECO:0000259" key="2">
    <source>
        <dbReference type="Pfam" id="PF05678"/>
    </source>
</evidence>
<protein>
    <recommendedName>
        <fullName evidence="2">VQ domain-containing protein</fullName>
    </recommendedName>
</protein>
<dbReference type="eggNOG" id="ENOG502S37N">
    <property type="taxonomic scope" value="Eukaryota"/>
</dbReference>
<name>B9SLW4_RICCO</name>
<reference evidence="4" key="1">
    <citation type="journal article" date="2010" name="Nat. Biotechnol.">
        <title>Draft genome sequence of the oilseed species Ricinus communis.</title>
        <authorList>
            <person name="Chan A.P."/>
            <person name="Crabtree J."/>
            <person name="Zhao Q."/>
            <person name="Lorenzi H."/>
            <person name="Orvis J."/>
            <person name="Puiu D."/>
            <person name="Melake-Berhan A."/>
            <person name="Jones K.M."/>
            <person name="Redman J."/>
            <person name="Chen G."/>
            <person name="Cahoon E.B."/>
            <person name="Gedil M."/>
            <person name="Stanke M."/>
            <person name="Haas B.J."/>
            <person name="Wortman J.R."/>
            <person name="Fraser-Liggett C.M."/>
            <person name="Ravel J."/>
            <person name="Rabinowicz P.D."/>
        </authorList>
    </citation>
    <scope>NUCLEOTIDE SEQUENCE [LARGE SCALE GENOMIC DNA]</scope>
    <source>
        <strain evidence="4">cv. Hale</strain>
    </source>
</reference>
<evidence type="ECO:0000313" key="3">
    <source>
        <dbReference type="EMBL" id="EEF35355.1"/>
    </source>
</evidence>
<feature type="compositionally biased region" description="Polar residues" evidence="1">
    <location>
        <begin position="130"/>
        <end position="139"/>
    </location>
</feature>